<protein>
    <recommendedName>
        <fullName evidence="2">RecF/RecN/SMC N-terminal domain-containing protein</fullName>
    </recommendedName>
</protein>
<evidence type="ECO:0008006" key="2">
    <source>
        <dbReference type="Google" id="ProtNLM"/>
    </source>
</evidence>
<reference evidence="1" key="1">
    <citation type="submission" date="2014-09" db="EMBL/GenBank/DDBJ databases">
        <authorList>
            <person name="Probst J Alexander"/>
        </authorList>
    </citation>
    <scope>NUCLEOTIDE SEQUENCE</scope>
</reference>
<dbReference type="AlphaFoldDB" id="A0A098EBU5"/>
<dbReference type="EMBL" id="CCXY01000336">
    <property type="protein sequence ID" value="CEG13483.1"/>
    <property type="molecule type" value="Genomic_DNA"/>
</dbReference>
<name>A0A098EBU5_9ZZZZ</name>
<sequence length="59" mass="6392">MDASLDSENSVKIARLLKESDGQFIIITHNENVMKYADAAIGVSMQNGVSQIVGVKINQ</sequence>
<evidence type="ECO:0000313" key="1">
    <source>
        <dbReference type="EMBL" id="CEG13483.1"/>
    </source>
</evidence>
<dbReference type="Gene3D" id="3.40.50.300">
    <property type="entry name" value="P-loop containing nucleotide triphosphate hydrolases"/>
    <property type="match status" value="1"/>
</dbReference>
<accession>A0A098EBU5</accession>
<dbReference type="InterPro" id="IPR027417">
    <property type="entry name" value="P-loop_NTPase"/>
</dbReference>
<dbReference type="SUPFAM" id="SSF52540">
    <property type="entry name" value="P-loop containing nucleoside triphosphate hydrolases"/>
    <property type="match status" value="1"/>
</dbReference>
<gene>
    <name evidence="1" type="ORF">MSIBF_A4000003</name>
</gene>
<proteinExistence type="predicted"/>
<organism evidence="1">
    <name type="scientific">groundwater metagenome</name>
    <dbReference type="NCBI Taxonomy" id="717931"/>
    <lineage>
        <taxon>unclassified sequences</taxon>
        <taxon>metagenomes</taxon>
        <taxon>ecological metagenomes</taxon>
    </lineage>
</organism>